<gene>
    <name evidence="2" type="ORF">LPB137_11025</name>
</gene>
<dbReference type="NCBIfam" id="NF033922">
    <property type="entry name" value="opr_porin_1"/>
    <property type="match status" value="1"/>
</dbReference>
<dbReference type="AlphaFoldDB" id="A0A1P8KP10"/>
<dbReference type="InterPro" id="IPR023614">
    <property type="entry name" value="Porin_dom_sf"/>
</dbReference>
<dbReference type="SUPFAM" id="SSF56935">
    <property type="entry name" value="Porins"/>
    <property type="match status" value="1"/>
</dbReference>
<sequence>MKKQLSIITSAVILSTSFAYAESENVNEAFKNGSVSGDLSAYTQQVDDGTSKSGFSSATFGLNYETGSVNGFSAQAGFRANHELSSKNDGDYNGEFANNALMTLANIKYSNNIATIIAGRQEIDLEWIGDYNDALLAKLTPMDNLEITAAFARRQAAAGVDESTDFEKIGEDGVYLIDAKFEALKGLVLNPYFYEAKDVASYYGLKATFDNDMFGLTGHYAQSNEDDNSIKDASIYNLEARTSVANLDLALGYIKTDEDISSIATAGDNIDPTEEIGDSVYATDSKTIYASAGYTIADIELSAGYAQAKYSNNKDKEFVVGAGYSFVENLSAEVLYVDYEIADVDQSKVAATLTYEF</sequence>
<protein>
    <recommendedName>
        <fullName evidence="4">Porin domain-containing protein</fullName>
    </recommendedName>
</protein>
<dbReference type="OrthoDB" id="5317598at2"/>
<dbReference type="Proteomes" id="UP000186074">
    <property type="component" value="Chromosome"/>
</dbReference>
<accession>A0A1P8KP10</accession>
<feature type="signal peptide" evidence="1">
    <location>
        <begin position="1"/>
        <end position="21"/>
    </location>
</feature>
<dbReference type="KEGG" id="alp:LPB137_11025"/>
<dbReference type="EMBL" id="CP019070">
    <property type="protein sequence ID" value="APW66342.1"/>
    <property type="molecule type" value="Genomic_DNA"/>
</dbReference>
<proteinExistence type="predicted"/>
<evidence type="ECO:0000313" key="2">
    <source>
        <dbReference type="EMBL" id="APW66342.1"/>
    </source>
</evidence>
<keyword evidence="3" id="KW-1185">Reference proteome</keyword>
<keyword evidence="1" id="KW-0732">Signal</keyword>
<organism evidence="2 3">
    <name type="scientific">Poseidonibacter parvus</name>
    <dbReference type="NCBI Taxonomy" id="1850254"/>
    <lineage>
        <taxon>Bacteria</taxon>
        <taxon>Pseudomonadati</taxon>
        <taxon>Campylobacterota</taxon>
        <taxon>Epsilonproteobacteria</taxon>
        <taxon>Campylobacterales</taxon>
        <taxon>Arcobacteraceae</taxon>
        <taxon>Poseidonibacter</taxon>
    </lineage>
</organism>
<evidence type="ECO:0000313" key="3">
    <source>
        <dbReference type="Proteomes" id="UP000186074"/>
    </source>
</evidence>
<evidence type="ECO:0000256" key="1">
    <source>
        <dbReference type="SAM" id="SignalP"/>
    </source>
</evidence>
<feature type="chain" id="PRO_5012365521" description="Porin domain-containing protein" evidence="1">
    <location>
        <begin position="22"/>
        <end position="357"/>
    </location>
</feature>
<name>A0A1P8KP10_9BACT</name>
<evidence type="ECO:0008006" key="4">
    <source>
        <dbReference type="Google" id="ProtNLM"/>
    </source>
</evidence>
<dbReference type="RefSeq" id="WP_076087996.1">
    <property type="nucleotide sequence ID" value="NZ_CP019070.1"/>
</dbReference>
<dbReference type="STRING" id="1850254.LPB137_11025"/>
<dbReference type="Gene3D" id="2.40.160.10">
    <property type="entry name" value="Porin"/>
    <property type="match status" value="1"/>
</dbReference>
<dbReference type="NCBIfam" id="NF033923">
    <property type="entry name" value="opr_proin_2"/>
    <property type="match status" value="1"/>
</dbReference>
<reference evidence="2 3" key="1">
    <citation type="submission" date="2017-01" db="EMBL/GenBank/DDBJ databases">
        <title>Genome sequencing of Arcobacter sp. LPB0137.</title>
        <authorList>
            <person name="Lee G.-W."/>
            <person name="Yi H."/>
        </authorList>
    </citation>
    <scope>NUCLEOTIDE SEQUENCE [LARGE SCALE GENOMIC DNA]</scope>
    <source>
        <strain evidence="2 3">LPB0137</strain>
    </source>
</reference>